<feature type="compositionally biased region" description="Polar residues" evidence="1">
    <location>
        <begin position="140"/>
        <end position="158"/>
    </location>
</feature>
<feature type="region of interest" description="Disordered" evidence="1">
    <location>
        <begin position="92"/>
        <end position="158"/>
    </location>
</feature>
<dbReference type="PANTHER" id="PTHR28027">
    <property type="entry name" value="TRANSCRIPTIONAL REGULATOR MIT1"/>
    <property type="match status" value="1"/>
</dbReference>
<dbReference type="InterPro" id="IPR018608">
    <property type="entry name" value="Gti1/Pac2"/>
</dbReference>
<dbReference type="OrthoDB" id="5572844at2759"/>
<evidence type="ECO:0000313" key="3">
    <source>
        <dbReference type="Proteomes" id="UP000501346"/>
    </source>
</evidence>
<feature type="region of interest" description="Disordered" evidence="1">
    <location>
        <begin position="324"/>
        <end position="364"/>
    </location>
</feature>
<dbReference type="GO" id="GO:0003677">
    <property type="term" value="F:DNA binding"/>
    <property type="evidence" value="ECO:0007669"/>
    <property type="project" value="TreeGrafter"/>
</dbReference>
<organism evidence="2 3">
    <name type="scientific">Saccharomyces pastorianus</name>
    <name type="common">Lager yeast</name>
    <name type="synonym">Saccharomyces cerevisiae x Saccharomyces eubayanus</name>
    <dbReference type="NCBI Taxonomy" id="27292"/>
    <lineage>
        <taxon>Eukaryota</taxon>
        <taxon>Fungi</taxon>
        <taxon>Dikarya</taxon>
        <taxon>Ascomycota</taxon>
        <taxon>Saccharomycotina</taxon>
        <taxon>Saccharomycetes</taxon>
        <taxon>Saccharomycetales</taxon>
        <taxon>Saccharomycetaceae</taxon>
        <taxon>Saccharomyces</taxon>
    </lineage>
</organism>
<feature type="compositionally biased region" description="Low complexity" evidence="1">
    <location>
        <begin position="336"/>
        <end position="364"/>
    </location>
</feature>
<protein>
    <submittedName>
        <fullName evidence="2">Mannosylinositol phosphorylceramide synthase catalytic subunit</fullName>
    </submittedName>
</protein>
<dbReference type="Proteomes" id="UP000501346">
    <property type="component" value="Chromosome SeV"/>
</dbReference>
<name>A0A6C1E6G2_SACPS</name>
<reference evidence="2 3" key="1">
    <citation type="journal article" date="2019" name="BMC Genomics">
        <title>Chromosome level assembly and comparative genome analysis confirm lager-brewing yeasts originated from a single hybridization.</title>
        <authorList>
            <person name="Salazar A.N."/>
            <person name="Gorter de Vries A.R."/>
            <person name="van den Broek M."/>
            <person name="Brouwers N."/>
            <person name="de la Torre Cortes P."/>
            <person name="Kuijpers N.G.A."/>
            <person name="Daran J.G."/>
            <person name="Abeel T."/>
        </authorList>
    </citation>
    <scope>NUCLEOTIDE SEQUENCE [LARGE SCALE GENOMIC DNA]</scope>
    <source>
        <strain evidence="2 3">CBS 1483</strain>
    </source>
</reference>
<dbReference type="EMBL" id="CP049002">
    <property type="protein sequence ID" value="QID84530.1"/>
    <property type="molecule type" value="Genomic_DNA"/>
</dbReference>
<proteinExistence type="predicted"/>
<feature type="compositionally biased region" description="Polar residues" evidence="1">
    <location>
        <begin position="92"/>
        <end position="106"/>
    </location>
</feature>
<accession>A0A6C1E6G2</accession>
<feature type="compositionally biased region" description="Polar residues" evidence="1">
    <location>
        <begin position="531"/>
        <end position="556"/>
    </location>
</feature>
<feature type="compositionally biased region" description="Polar residues" evidence="1">
    <location>
        <begin position="324"/>
        <end position="335"/>
    </location>
</feature>
<dbReference type="AlphaFoldDB" id="A0A6C1E6G2"/>
<feature type="region of interest" description="Disordered" evidence="1">
    <location>
        <begin position="524"/>
        <end position="557"/>
    </location>
</feature>
<dbReference type="Pfam" id="PF09729">
    <property type="entry name" value="Gti1_Pac2"/>
    <property type="match status" value="1"/>
</dbReference>
<feature type="region of interest" description="Disordered" evidence="1">
    <location>
        <begin position="483"/>
        <end position="504"/>
    </location>
</feature>
<feature type="compositionally biased region" description="Low complexity" evidence="1">
    <location>
        <begin position="487"/>
        <end position="504"/>
    </location>
</feature>
<dbReference type="PANTHER" id="PTHR28027:SF2">
    <property type="entry name" value="TRANSCRIPTIONAL REGULATOR MIT1"/>
    <property type="match status" value="1"/>
</dbReference>
<sequence>MDIEPTFKGYIEDEDDALLILQATLDGKLKHIPRRPYEIERPYLIVSGSIFVFIEEISGIKRWTDGVSWSPSRISGKFLIYKELDKENANTGANANVNSTSNSDSAIISDGPSDAKDPSSSKIKLPPLKNHQFDLPPTMAHSNFESDQESSISPSNRSNLPLKYTGLVKKTISVKLKRPPFNSIENLHIVSYYSVKDIKQSRLVTPKASPFLKDTRPSQELIIAMENTTLGNVKNNTNTTNANNSNSINNKSNSSTPLNTVISTNNNSANINAAGGNQFTSANKNYYYKSDESSGYPIAQFAPALPSTTLMYTMNPPYITQSPDNANPTGMNTHSNNNNNINNNNNNNNNNNTINANTNNSNTGNINAGNNSNSNRFTNGSFAYNTAGDFINSQQQGQISYPFYYTTIPINNPNYYTTQPPNPAANNTTMNDNHNYSASTTQHPYYGHPIESQLALTAAGSVSAPGAPVATENGLPISNMQPVLHQANNSNPNAASSSATAAGPSATPYPVYSMNVPYHSSPASAFRRAQDNTTSNPNAEPSLTAGTNAPNPGYANSQQYTTSQVYYQGFPQYSMTSAQNSSMYQHQHQHQHQHPLPTVYPITASQQNIINASHASNTIGSDPQHHHYQQEANDHKNFTMGHSNSNILNITNNDTMNNINTNTTTTTQ</sequence>
<gene>
    <name evidence="2" type="primary">MIT1_2</name>
    <name evidence="2" type="ORF">GRS66_007039</name>
</gene>
<evidence type="ECO:0000313" key="2">
    <source>
        <dbReference type="EMBL" id="QID84530.1"/>
    </source>
</evidence>
<keyword evidence="3" id="KW-1185">Reference proteome</keyword>
<evidence type="ECO:0000256" key="1">
    <source>
        <dbReference type="SAM" id="MobiDB-lite"/>
    </source>
</evidence>